<gene>
    <name evidence="2" type="ORF">GCM10025751_45730</name>
</gene>
<name>A0AAV3UNM6_9EURY</name>
<feature type="domain" description="Transcription regulator TrmB N-terminal" evidence="1">
    <location>
        <begin position="9"/>
        <end position="62"/>
    </location>
</feature>
<dbReference type="EMBL" id="BAABKX010000019">
    <property type="protein sequence ID" value="GAA5060525.1"/>
    <property type="molecule type" value="Genomic_DNA"/>
</dbReference>
<dbReference type="InterPro" id="IPR036388">
    <property type="entry name" value="WH-like_DNA-bd_sf"/>
</dbReference>
<dbReference type="InterPro" id="IPR036390">
    <property type="entry name" value="WH_DNA-bd_sf"/>
</dbReference>
<organism evidence="2 3">
    <name type="scientific">Haladaptatus pallidirubidus</name>
    <dbReference type="NCBI Taxonomy" id="1008152"/>
    <lineage>
        <taxon>Archaea</taxon>
        <taxon>Methanobacteriati</taxon>
        <taxon>Methanobacteriota</taxon>
        <taxon>Stenosarchaea group</taxon>
        <taxon>Halobacteria</taxon>
        <taxon>Halobacteriales</taxon>
        <taxon>Haladaptataceae</taxon>
        <taxon>Haladaptatus</taxon>
    </lineage>
</organism>
<comment type="caution">
    <text evidence="2">The sequence shown here is derived from an EMBL/GenBank/DDBJ whole genome shotgun (WGS) entry which is preliminary data.</text>
</comment>
<dbReference type="Pfam" id="PF01978">
    <property type="entry name" value="TrmB"/>
    <property type="match status" value="1"/>
</dbReference>
<dbReference type="AlphaFoldDB" id="A0AAV3UNM6"/>
<accession>A0AAV3UNM6</accession>
<keyword evidence="3" id="KW-1185">Reference proteome</keyword>
<dbReference type="GeneID" id="68615564"/>
<dbReference type="Gene3D" id="1.10.10.10">
    <property type="entry name" value="Winged helix-like DNA-binding domain superfamily/Winged helix DNA-binding domain"/>
    <property type="match status" value="1"/>
</dbReference>
<protein>
    <recommendedName>
        <fullName evidence="1">Transcription regulator TrmB N-terminal domain-containing protein</fullName>
    </recommendedName>
</protein>
<reference evidence="2 3" key="1">
    <citation type="journal article" date="2019" name="Int. J. Syst. Evol. Microbiol.">
        <title>The Global Catalogue of Microorganisms (GCM) 10K type strain sequencing project: providing services to taxonomists for standard genome sequencing and annotation.</title>
        <authorList>
            <consortium name="The Broad Institute Genomics Platform"/>
            <consortium name="The Broad Institute Genome Sequencing Center for Infectious Disease"/>
            <person name="Wu L."/>
            <person name="Ma J."/>
        </authorList>
    </citation>
    <scope>NUCLEOTIDE SEQUENCE [LARGE SCALE GENOMIC DNA]</scope>
    <source>
        <strain evidence="2 3">JCM 17504</strain>
    </source>
</reference>
<sequence length="105" mass="12019">METMATVCGVHKAAFRVYLTVLDHPHSTRAEIAERLDRDQSTIGKQLQPLYDQDLVTRYPRTVTSSGVKYLHVAQPLAETTEWLQQKLDRWTDSVLAQLTQLHVT</sequence>
<proteinExistence type="predicted"/>
<dbReference type="Proteomes" id="UP001501729">
    <property type="component" value="Unassembled WGS sequence"/>
</dbReference>
<evidence type="ECO:0000313" key="3">
    <source>
        <dbReference type="Proteomes" id="UP001501729"/>
    </source>
</evidence>
<dbReference type="RefSeq" id="WP_345412676.1">
    <property type="nucleotide sequence ID" value="NZ_BAABKX010000019.1"/>
</dbReference>
<dbReference type="SUPFAM" id="SSF46785">
    <property type="entry name" value="Winged helix' DNA-binding domain"/>
    <property type="match status" value="1"/>
</dbReference>
<evidence type="ECO:0000313" key="2">
    <source>
        <dbReference type="EMBL" id="GAA5060525.1"/>
    </source>
</evidence>
<dbReference type="InterPro" id="IPR002831">
    <property type="entry name" value="Tscrpt_reg_TrmB_N"/>
</dbReference>
<evidence type="ECO:0000259" key="1">
    <source>
        <dbReference type="Pfam" id="PF01978"/>
    </source>
</evidence>